<name>A0A0D0AS85_9AGAM</name>
<evidence type="ECO:0000313" key="2">
    <source>
        <dbReference type="Proteomes" id="UP000054485"/>
    </source>
</evidence>
<sequence>MVKDLKKNLRYVVRKEIKDGVIAWKKSRTCLQFRAISFGPFLDFDHKRYWVARSVSNLTAVCFAPPSIITSVVSNLRTKFQSKTSSVNLSISRSHSNISAANDLKPMKNVSGWKFT</sequence>
<reference evidence="2" key="2">
    <citation type="submission" date="2015-01" db="EMBL/GenBank/DDBJ databases">
        <title>Evolutionary Origins and Diversification of the Mycorrhizal Mutualists.</title>
        <authorList>
            <consortium name="DOE Joint Genome Institute"/>
            <consortium name="Mycorrhizal Genomics Consortium"/>
            <person name="Kohler A."/>
            <person name="Kuo A."/>
            <person name="Nagy L.G."/>
            <person name="Floudas D."/>
            <person name="Copeland A."/>
            <person name="Barry K.W."/>
            <person name="Cichocki N."/>
            <person name="Veneault-Fourrey C."/>
            <person name="LaButti K."/>
            <person name="Lindquist E.A."/>
            <person name="Lipzen A."/>
            <person name="Lundell T."/>
            <person name="Morin E."/>
            <person name="Murat C."/>
            <person name="Riley R."/>
            <person name="Ohm R."/>
            <person name="Sun H."/>
            <person name="Tunlid A."/>
            <person name="Henrissat B."/>
            <person name="Grigoriev I.V."/>
            <person name="Hibbett D.S."/>
            <person name="Martin F."/>
        </authorList>
    </citation>
    <scope>NUCLEOTIDE SEQUENCE [LARGE SCALE GENOMIC DNA]</scope>
    <source>
        <strain evidence="2">UH-Slu-Lm8-n1</strain>
    </source>
</reference>
<organism evidence="1 2">
    <name type="scientific">Suillus luteus UH-Slu-Lm8-n1</name>
    <dbReference type="NCBI Taxonomy" id="930992"/>
    <lineage>
        <taxon>Eukaryota</taxon>
        <taxon>Fungi</taxon>
        <taxon>Dikarya</taxon>
        <taxon>Basidiomycota</taxon>
        <taxon>Agaricomycotina</taxon>
        <taxon>Agaricomycetes</taxon>
        <taxon>Agaricomycetidae</taxon>
        <taxon>Boletales</taxon>
        <taxon>Suillineae</taxon>
        <taxon>Suillaceae</taxon>
        <taxon>Suillus</taxon>
    </lineage>
</organism>
<dbReference type="STRING" id="930992.A0A0D0AS85"/>
<evidence type="ECO:0000313" key="1">
    <source>
        <dbReference type="EMBL" id="KIK44526.1"/>
    </source>
</evidence>
<keyword evidence="2" id="KW-1185">Reference proteome</keyword>
<reference evidence="1 2" key="1">
    <citation type="submission" date="2014-04" db="EMBL/GenBank/DDBJ databases">
        <authorList>
            <consortium name="DOE Joint Genome Institute"/>
            <person name="Kuo A."/>
            <person name="Ruytinx J."/>
            <person name="Rineau F."/>
            <person name="Colpaert J."/>
            <person name="Kohler A."/>
            <person name="Nagy L.G."/>
            <person name="Floudas D."/>
            <person name="Copeland A."/>
            <person name="Barry K.W."/>
            <person name="Cichocki N."/>
            <person name="Veneault-Fourrey C."/>
            <person name="LaButti K."/>
            <person name="Lindquist E.A."/>
            <person name="Lipzen A."/>
            <person name="Lundell T."/>
            <person name="Morin E."/>
            <person name="Murat C."/>
            <person name="Sun H."/>
            <person name="Tunlid A."/>
            <person name="Henrissat B."/>
            <person name="Grigoriev I.V."/>
            <person name="Hibbett D.S."/>
            <person name="Martin F."/>
            <person name="Nordberg H.P."/>
            <person name="Cantor M.N."/>
            <person name="Hua S.X."/>
        </authorList>
    </citation>
    <scope>NUCLEOTIDE SEQUENCE [LARGE SCALE GENOMIC DNA]</scope>
    <source>
        <strain evidence="1 2">UH-Slu-Lm8-n1</strain>
    </source>
</reference>
<dbReference type="InParanoid" id="A0A0D0AS85"/>
<dbReference type="HOGENOM" id="CLU_2102833_0_0_1"/>
<proteinExistence type="predicted"/>
<dbReference type="Proteomes" id="UP000054485">
    <property type="component" value="Unassembled WGS sequence"/>
</dbReference>
<dbReference type="EMBL" id="KN835189">
    <property type="protein sequence ID" value="KIK44526.1"/>
    <property type="molecule type" value="Genomic_DNA"/>
</dbReference>
<dbReference type="AlphaFoldDB" id="A0A0D0AS85"/>
<protein>
    <submittedName>
        <fullName evidence="1">Uncharacterized protein</fullName>
    </submittedName>
</protein>
<feature type="non-terminal residue" evidence="1">
    <location>
        <position position="1"/>
    </location>
</feature>
<gene>
    <name evidence="1" type="ORF">CY34DRAFT_785110</name>
</gene>
<dbReference type="OrthoDB" id="372395at2759"/>
<accession>A0A0D0AS85</accession>